<comment type="caution">
    <text evidence="2">The sequence shown here is derived from an EMBL/GenBank/DDBJ whole genome shotgun (WGS) entry which is preliminary data.</text>
</comment>
<gene>
    <name evidence="2" type="ORF">VNO80_26888</name>
</gene>
<dbReference type="EMBL" id="JAYMYR010000010">
    <property type="protein sequence ID" value="KAK7335115.1"/>
    <property type="molecule type" value="Genomic_DNA"/>
</dbReference>
<feature type="region of interest" description="Disordered" evidence="1">
    <location>
        <begin position="1"/>
        <end position="23"/>
    </location>
</feature>
<dbReference type="AlphaFoldDB" id="A0AAN9LFJ8"/>
<reference evidence="2 3" key="1">
    <citation type="submission" date="2024-01" db="EMBL/GenBank/DDBJ databases">
        <title>The genomes of 5 underutilized Papilionoideae crops provide insights into root nodulation and disease resistanc.</title>
        <authorList>
            <person name="Jiang F."/>
        </authorList>
    </citation>
    <scope>NUCLEOTIDE SEQUENCE [LARGE SCALE GENOMIC DNA]</scope>
    <source>
        <strain evidence="2">JINMINGXINNONG_FW02</strain>
        <tissue evidence="2">Leaves</tissue>
    </source>
</reference>
<dbReference type="Proteomes" id="UP001374584">
    <property type="component" value="Unassembled WGS sequence"/>
</dbReference>
<keyword evidence="3" id="KW-1185">Reference proteome</keyword>
<organism evidence="2 3">
    <name type="scientific">Phaseolus coccineus</name>
    <name type="common">Scarlet runner bean</name>
    <name type="synonym">Phaseolus multiflorus</name>
    <dbReference type="NCBI Taxonomy" id="3886"/>
    <lineage>
        <taxon>Eukaryota</taxon>
        <taxon>Viridiplantae</taxon>
        <taxon>Streptophyta</taxon>
        <taxon>Embryophyta</taxon>
        <taxon>Tracheophyta</taxon>
        <taxon>Spermatophyta</taxon>
        <taxon>Magnoliopsida</taxon>
        <taxon>eudicotyledons</taxon>
        <taxon>Gunneridae</taxon>
        <taxon>Pentapetalae</taxon>
        <taxon>rosids</taxon>
        <taxon>fabids</taxon>
        <taxon>Fabales</taxon>
        <taxon>Fabaceae</taxon>
        <taxon>Papilionoideae</taxon>
        <taxon>50 kb inversion clade</taxon>
        <taxon>NPAAA clade</taxon>
        <taxon>indigoferoid/millettioid clade</taxon>
        <taxon>Phaseoleae</taxon>
        <taxon>Phaseolus</taxon>
    </lineage>
</organism>
<evidence type="ECO:0000256" key="1">
    <source>
        <dbReference type="SAM" id="MobiDB-lite"/>
    </source>
</evidence>
<proteinExistence type="predicted"/>
<evidence type="ECO:0000313" key="3">
    <source>
        <dbReference type="Proteomes" id="UP001374584"/>
    </source>
</evidence>
<accession>A0AAN9LFJ8</accession>
<sequence>MNPGEPRELHNKGSESKSDRSRRGIMKRDSIVGYLSPPVFSSASHSPVIDFLSLRPWSVFPFHACTTKGSPRHLSHSTPSSFGPMIEVPTNFPSSASCTIECPKKNRLAGFTLCVLTQSLIKKMEISLVYNRKAKCLNFTKVGGEDLLAFQLEWSLDASRNERGSGIYSQSPSGGMVKGNVRFWLRDVFAPSPFLLVGTSPCSSQSFLPDGLHQLSSENTIHNTELSSWKEEVVTRLIMDPKTNSITKTIYTKDYILKTPK</sequence>
<evidence type="ECO:0000313" key="2">
    <source>
        <dbReference type="EMBL" id="KAK7335115.1"/>
    </source>
</evidence>
<name>A0AAN9LFJ8_PHACN</name>
<protein>
    <submittedName>
        <fullName evidence="2">Uncharacterized protein</fullName>
    </submittedName>
</protein>